<name>X7ZC01_MYCXE</name>
<proteinExistence type="predicted"/>
<sequence>MRQEIPMWVIELNVAGHRFTREVSDLRRQPFRGVRFSPRNMHWRALQARHSHAA</sequence>
<evidence type="ECO:0000313" key="1">
    <source>
        <dbReference type="EMBL" id="EUA16253.1"/>
    </source>
</evidence>
<dbReference type="EMBL" id="JAOB01000080">
    <property type="protein sequence ID" value="EUA16253.1"/>
    <property type="molecule type" value="Genomic_DNA"/>
</dbReference>
<organism evidence="1">
    <name type="scientific">Mycobacterium xenopi 4042</name>
    <dbReference type="NCBI Taxonomy" id="1299334"/>
    <lineage>
        <taxon>Bacteria</taxon>
        <taxon>Bacillati</taxon>
        <taxon>Actinomycetota</taxon>
        <taxon>Actinomycetes</taxon>
        <taxon>Mycobacteriales</taxon>
        <taxon>Mycobacteriaceae</taxon>
        <taxon>Mycobacterium</taxon>
    </lineage>
</organism>
<accession>X7ZC01</accession>
<protein>
    <submittedName>
        <fullName evidence="1">Uncharacterized protein</fullName>
    </submittedName>
</protein>
<comment type="caution">
    <text evidence="1">The sequence shown here is derived from an EMBL/GenBank/DDBJ whole genome shotgun (WGS) entry which is preliminary data.</text>
</comment>
<dbReference type="PATRIC" id="fig|1299334.3.peg.8485"/>
<dbReference type="AlphaFoldDB" id="X7ZC01"/>
<gene>
    <name evidence="1" type="ORF">I553_1228</name>
</gene>
<reference evidence="1" key="1">
    <citation type="submission" date="2014-01" db="EMBL/GenBank/DDBJ databases">
        <authorList>
            <person name="Brown-Elliot B."/>
            <person name="Wallace R."/>
            <person name="Lenaerts A."/>
            <person name="Ordway D."/>
            <person name="DeGroote M.A."/>
            <person name="Parker T."/>
            <person name="Sizemore C."/>
            <person name="Tallon L.J."/>
            <person name="Sadzewicz L.K."/>
            <person name="Sengamalay N."/>
            <person name="Fraser C.M."/>
            <person name="Hine E."/>
            <person name="Shefchek K.A."/>
            <person name="Das S.P."/>
            <person name="Tettelin H."/>
        </authorList>
    </citation>
    <scope>NUCLEOTIDE SEQUENCE [LARGE SCALE GENOMIC DNA]</scope>
    <source>
        <strain evidence="1">4042</strain>
    </source>
</reference>